<sequence length="69" mass="7949">TKTKGVFTTRQTRHLPRAALFRGAALPPRRKDRRRDTCGMGTRWDLREAAGCLMVYTEPDFHFQGCPEL</sequence>
<accession>A0ABN9FUJ1</accession>
<comment type="caution">
    <text evidence="1">The sequence shown here is derived from an EMBL/GenBank/DDBJ whole genome shotgun (WGS) entry which is preliminary data.</text>
</comment>
<dbReference type="Proteomes" id="UP001162483">
    <property type="component" value="Unassembled WGS sequence"/>
</dbReference>
<keyword evidence="2" id="KW-1185">Reference proteome</keyword>
<gene>
    <name evidence="1" type="ORF">SPARVUS_LOCUS12815323</name>
</gene>
<reference evidence="1" key="1">
    <citation type="submission" date="2023-05" db="EMBL/GenBank/DDBJ databases">
        <authorList>
            <person name="Stuckert A."/>
        </authorList>
    </citation>
    <scope>NUCLEOTIDE SEQUENCE</scope>
</reference>
<evidence type="ECO:0000313" key="2">
    <source>
        <dbReference type="Proteomes" id="UP001162483"/>
    </source>
</evidence>
<evidence type="ECO:0000313" key="1">
    <source>
        <dbReference type="EMBL" id="CAI9600689.1"/>
    </source>
</evidence>
<name>A0ABN9FUJ1_9NEOB</name>
<dbReference type="EMBL" id="CATNWA010017460">
    <property type="protein sequence ID" value="CAI9600689.1"/>
    <property type="molecule type" value="Genomic_DNA"/>
</dbReference>
<proteinExistence type="predicted"/>
<feature type="non-terminal residue" evidence="1">
    <location>
        <position position="1"/>
    </location>
</feature>
<organism evidence="1 2">
    <name type="scientific">Staurois parvus</name>
    <dbReference type="NCBI Taxonomy" id="386267"/>
    <lineage>
        <taxon>Eukaryota</taxon>
        <taxon>Metazoa</taxon>
        <taxon>Chordata</taxon>
        <taxon>Craniata</taxon>
        <taxon>Vertebrata</taxon>
        <taxon>Euteleostomi</taxon>
        <taxon>Amphibia</taxon>
        <taxon>Batrachia</taxon>
        <taxon>Anura</taxon>
        <taxon>Neobatrachia</taxon>
        <taxon>Ranoidea</taxon>
        <taxon>Ranidae</taxon>
        <taxon>Staurois</taxon>
    </lineage>
</organism>
<protein>
    <submittedName>
        <fullName evidence="1">Uncharacterized protein</fullName>
    </submittedName>
</protein>